<accession>A0AAE1AKS9</accession>
<sequence>MKFARIPAGVVSKTSLRLFRWKEGKNHQPKALSDGVFFKARKSMHYYQPGSTPCLMGARAELAHVFSGGVTDTLLQELSKQVGSLKLPFLNTALTKEGIKTSLSQHCPD</sequence>
<proteinExistence type="predicted"/>
<name>A0AAE1AKS9_9GAST</name>
<dbReference type="AlphaFoldDB" id="A0AAE1AKS9"/>
<dbReference type="Proteomes" id="UP001283361">
    <property type="component" value="Unassembled WGS sequence"/>
</dbReference>
<evidence type="ECO:0000313" key="2">
    <source>
        <dbReference type="Proteomes" id="UP001283361"/>
    </source>
</evidence>
<comment type="caution">
    <text evidence="1">The sequence shown here is derived from an EMBL/GenBank/DDBJ whole genome shotgun (WGS) entry which is preliminary data.</text>
</comment>
<gene>
    <name evidence="1" type="ORF">RRG08_016256</name>
</gene>
<organism evidence="1 2">
    <name type="scientific">Elysia crispata</name>
    <name type="common">lettuce slug</name>
    <dbReference type="NCBI Taxonomy" id="231223"/>
    <lineage>
        <taxon>Eukaryota</taxon>
        <taxon>Metazoa</taxon>
        <taxon>Spiralia</taxon>
        <taxon>Lophotrochozoa</taxon>
        <taxon>Mollusca</taxon>
        <taxon>Gastropoda</taxon>
        <taxon>Heterobranchia</taxon>
        <taxon>Euthyneura</taxon>
        <taxon>Panpulmonata</taxon>
        <taxon>Sacoglossa</taxon>
        <taxon>Placobranchoidea</taxon>
        <taxon>Plakobranchidae</taxon>
        <taxon>Elysia</taxon>
    </lineage>
</organism>
<dbReference type="EMBL" id="JAWDGP010001651">
    <property type="protein sequence ID" value="KAK3789577.1"/>
    <property type="molecule type" value="Genomic_DNA"/>
</dbReference>
<evidence type="ECO:0000313" key="1">
    <source>
        <dbReference type="EMBL" id="KAK3789577.1"/>
    </source>
</evidence>
<keyword evidence="2" id="KW-1185">Reference proteome</keyword>
<reference evidence="1" key="1">
    <citation type="journal article" date="2023" name="G3 (Bethesda)">
        <title>A reference genome for the long-term kleptoplast-retaining sea slug Elysia crispata morphotype clarki.</title>
        <authorList>
            <person name="Eastman K.E."/>
            <person name="Pendleton A.L."/>
            <person name="Shaikh M.A."/>
            <person name="Suttiyut T."/>
            <person name="Ogas R."/>
            <person name="Tomko P."/>
            <person name="Gavelis G."/>
            <person name="Widhalm J.R."/>
            <person name="Wisecaver J.H."/>
        </authorList>
    </citation>
    <scope>NUCLEOTIDE SEQUENCE</scope>
    <source>
        <strain evidence="1">ECLA1</strain>
    </source>
</reference>
<protein>
    <submittedName>
        <fullName evidence="1">Uncharacterized protein</fullName>
    </submittedName>
</protein>